<dbReference type="SMART" id="SM00918">
    <property type="entry name" value="Lig_chan-Glu_bd"/>
    <property type="match status" value="1"/>
</dbReference>
<evidence type="ECO:0000256" key="14">
    <source>
        <dbReference type="ARBA" id="ARBA00023303"/>
    </source>
</evidence>
<feature type="site" description="Crucial to convey clamshell closure to channel opening" evidence="17">
    <location>
        <position position="360"/>
    </location>
</feature>
<dbReference type="Proteomes" id="UP000288716">
    <property type="component" value="Unassembled WGS sequence"/>
</dbReference>
<gene>
    <name evidence="22" type="ORF">B4U80_03565</name>
</gene>
<dbReference type="PRINTS" id="PR00177">
    <property type="entry name" value="NMDARECEPTOR"/>
</dbReference>
<dbReference type="GO" id="GO:0045211">
    <property type="term" value="C:postsynaptic membrane"/>
    <property type="evidence" value="ECO:0007669"/>
    <property type="project" value="UniProtKB-SubCell"/>
</dbReference>
<dbReference type="Gene3D" id="1.10.287.70">
    <property type="match status" value="1"/>
</dbReference>
<comment type="similarity">
    <text evidence="1">Belongs to the glutamate-gated ion channel (TC 1.A.10.1) family.</text>
</comment>
<evidence type="ECO:0000256" key="3">
    <source>
        <dbReference type="ARBA" id="ARBA00022475"/>
    </source>
</evidence>
<dbReference type="InterPro" id="IPR001320">
    <property type="entry name" value="Iontro_rcpt_C"/>
</dbReference>
<keyword evidence="18" id="KW-1015">Disulfide bond</keyword>
<comment type="subcellular location">
    <subcellularLocation>
        <location evidence="15">Postsynaptic cell membrane</location>
        <topology evidence="15">Multi-pass membrane protein</topology>
    </subcellularLocation>
</comment>
<dbReference type="SUPFAM" id="SSF53822">
    <property type="entry name" value="Periplasmic binding protein-like I"/>
    <property type="match status" value="1"/>
</dbReference>
<evidence type="ECO:0000256" key="16">
    <source>
        <dbReference type="PIRSR" id="PIRSR601508-1"/>
    </source>
</evidence>
<dbReference type="VEuPathDB" id="VectorBase:LDEU001524"/>
<keyword evidence="12" id="KW-0628">Postsynaptic cell membrane</keyword>
<dbReference type="InterPro" id="IPR001508">
    <property type="entry name" value="Iono_Glu_rcpt_met"/>
</dbReference>
<keyword evidence="5" id="KW-0732">Signal</keyword>
<evidence type="ECO:0000256" key="8">
    <source>
        <dbReference type="ARBA" id="ARBA00023065"/>
    </source>
</evidence>
<keyword evidence="4 19" id="KW-0812">Transmembrane</keyword>
<evidence type="ECO:0000256" key="10">
    <source>
        <dbReference type="ARBA" id="ARBA00023170"/>
    </source>
</evidence>
<dbReference type="FunFam" id="3.40.190.10:FF:000060">
    <property type="entry name" value="Glutamate receptor ionotropic, kainate 1"/>
    <property type="match status" value="1"/>
</dbReference>
<dbReference type="AlphaFoldDB" id="A0A443SSM3"/>
<evidence type="ECO:0000256" key="1">
    <source>
        <dbReference type="ARBA" id="ARBA00008685"/>
    </source>
</evidence>
<keyword evidence="11" id="KW-0325">Glycoprotein</keyword>
<evidence type="ECO:0000256" key="19">
    <source>
        <dbReference type="SAM" id="Phobius"/>
    </source>
</evidence>
<keyword evidence="6 19" id="KW-1133">Transmembrane helix</keyword>
<keyword evidence="23" id="KW-1185">Reference proteome</keyword>
<dbReference type="EMBL" id="NCKV01000474">
    <property type="protein sequence ID" value="RWS30516.1"/>
    <property type="molecule type" value="Genomic_DNA"/>
</dbReference>
<keyword evidence="10 22" id="KW-0675">Receptor</keyword>
<dbReference type="InterPro" id="IPR028082">
    <property type="entry name" value="Peripla_BP_I"/>
</dbReference>
<keyword evidence="9 19" id="KW-0472">Membrane</keyword>
<feature type="domain" description="Ionotropic glutamate receptor C-terminal" evidence="20">
    <location>
        <begin position="126"/>
        <end position="492"/>
    </location>
</feature>
<evidence type="ECO:0000259" key="20">
    <source>
        <dbReference type="SMART" id="SM00079"/>
    </source>
</evidence>
<dbReference type="Gene3D" id="3.40.50.2300">
    <property type="match status" value="2"/>
</dbReference>
<dbReference type="SUPFAM" id="SSF53850">
    <property type="entry name" value="Periplasmic binding protein-like II"/>
    <property type="match status" value="1"/>
</dbReference>
<evidence type="ECO:0000256" key="9">
    <source>
        <dbReference type="ARBA" id="ARBA00023136"/>
    </source>
</evidence>
<feature type="transmembrane region" description="Helical" evidence="19">
    <location>
        <begin position="255"/>
        <end position="273"/>
    </location>
</feature>
<evidence type="ECO:0000256" key="7">
    <source>
        <dbReference type="ARBA" id="ARBA00023018"/>
    </source>
</evidence>
<keyword evidence="2" id="KW-0813">Transport</keyword>
<organism evidence="22 23">
    <name type="scientific">Leptotrombidium deliense</name>
    <dbReference type="NCBI Taxonomy" id="299467"/>
    <lineage>
        <taxon>Eukaryota</taxon>
        <taxon>Metazoa</taxon>
        <taxon>Ecdysozoa</taxon>
        <taxon>Arthropoda</taxon>
        <taxon>Chelicerata</taxon>
        <taxon>Arachnida</taxon>
        <taxon>Acari</taxon>
        <taxon>Acariformes</taxon>
        <taxon>Trombidiformes</taxon>
        <taxon>Prostigmata</taxon>
        <taxon>Anystina</taxon>
        <taxon>Parasitengona</taxon>
        <taxon>Trombiculoidea</taxon>
        <taxon>Trombiculidae</taxon>
        <taxon>Leptotrombidium</taxon>
    </lineage>
</organism>
<name>A0A443SSM3_9ACAR</name>
<feature type="binding site" evidence="16">
    <location>
        <position position="215"/>
    </location>
    <ligand>
        <name>L-glutamate</name>
        <dbReference type="ChEBI" id="CHEBI:29985"/>
    </ligand>
</feature>
<dbReference type="PANTHER" id="PTHR18966">
    <property type="entry name" value="IONOTROPIC GLUTAMATE RECEPTOR"/>
    <property type="match status" value="1"/>
</dbReference>
<feature type="transmembrane region" description="Helical" evidence="19">
    <location>
        <begin position="522"/>
        <end position="543"/>
    </location>
</feature>
<dbReference type="Pfam" id="PF01094">
    <property type="entry name" value="ANF_receptor"/>
    <property type="match status" value="1"/>
</dbReference>
<keyword evidence="7" id="KW-0770">Synapse</keyword>
<feature type="domain" description="Ionotropic glutamate receptor L-glutamate and glycine-binding" evidence="21">
    <location>
        <begin position="136"/>
        <end position="199"/>
    </location>
</feature>
<dbReference type="OrthoDB" id="5984008at2759"/>
<accession>A0A443SSM3</accession>
<dbReference type="Pfam" id="PF00060">
    <property type="entry name" value="Lig_chan"/>
    <property type="match status" value="1"/>
</dbReference>
<reference evidence="22 23" key="1">
    <citation type="journal article" date="2018" name="Gigascience">
        <title>Genomes of trombidid mites reveal novel predicted allergens and laterally-transferred genes associated with secondary metabolism.</title>
        <authorList>
            <person name="Dong X."/>
            <person name="Chaisiri K."/>
            <person name="Xia D."/>
            <person name="Armstrong S.D."/>
            <person name="Fang Y."/>
            <person name="Donnelly M.J."/>
            <person name="Kadowaki T."/>
            <person name="McGarry J.W."/>
            <person name="Darby A.C."/>
            <person name="Makepeace B.L."/>
        </authorList>
    </citation>
    <scope>NUCLEOTIDE SEQUENCE [LARGE SCALE GENOMIC DNA]</scope>
    <source>
        <strain evidence="22">UoL-UT</strain>
    </source>
</reference>
<proteinExistence type="inferred from homology"/>
<feature type="binding site" evidence="16">
    <location>
        <position position="429"/>
    </location>
    <ligand>
        <name>L-glutamate</name>
        <dbReference type="ChEBI" id="CHEBI:29985"/>
    </ligand>
</feature>
<dbReference type="InterPro" id="IPR019594">
    <property type="entry name" value="Glu/Gly-bd"/>
</dbReference>
<feature type="binding site" evidence="16">
    <location>
        <position position="381"/>
    </location>
    <ligand>
        <name>L-glutamate</name>
        <dbReference type="ChEBI" id="CHEBI:29985"/>
    </ligand>
</feature>
<dbReference type="GO" id="GO:0038023">
    <property type="term" value="F:signaling receptor activity"/>
    <property type="evidence" value="ECO:0007669"/>
    <property type="project" value="InterPro"/>
</dbReference>
<evidence type="ECO:0000256" key="11">
    <source>
        <dbReference type="ARBA" id="ARBA00023180"/>
    </source>
</evidence>
<dbReference type="FunFam" id="1.10.287.70:FF:000010">
    <property type="entry name" value="Putative glutamate receptor ionotropic kainate 1"/>
    <property type="match status" value="1"/>
</dbReference>
<feature type="binding site" evidence="16">
    <location>
        <position position="210"/>
    </location>
    <ligand>
        <name>L-glutamate</name>
        <dbReference type="ChEBI" id="CHEBI:29985"/>
    </ligand>
</feature>
<feature type="transmembrane region" description="Helical" evidence="19">
    <location>
        <begin position="331"/>
        <end position="353"/>
    </location>
</feature>
<evidence type="ECO:0000313" key="22">
    <source>
        <dbReference type="EMBL" id="RWS30516.1"/>
    </source>
</evidence>
<evidence type="ECO:0000259" key="21">
    <source>
        <dbReference type="SMART" id="SM00918"/>
    </source>
</evidence>
<dbReference type="STRING" id="299467.A0A443SSM3"/>
<dbReference type="Gene3D" id="3.40.190.10">
    <property type="entry name" value="Periplasmic binding protein-like II"/>
    <property type="match status" value="1"/>
</dbReference>
<protein>
    <submittedName>
        <fullName evidence="22">Glutamate receptor ionotropic: kainate 2-like protein</fullName>
    </submittedName>
</protein>
<evidence type="ECO:0000256" key="12">
    <source>
        <dbReference type="ARBA" id="ARBA00023257"/>
    </source>
</evidence>
<keyword evidence="13" id="KW-1071">Ligand-gated ion channel</keyword>
<dbReference type="Pfam" id="PF10613">
    <property type="entry name" value="Lig_chan-Glu_bd"/>
    <property type="match status" value="1"/>
</dbReference>
<evidence type="ECO:0000256" key="2">
    <source>
        <dbReference type="ARBA" id="ARBA00022448"/>
    </source>
</evidence>
<evidence type="ECO:0000256" key="13">
    <source>
        <dbReference type="ARBA" id="ARBA00023286"/>
    </source>
</evidence>
<evidence type="ECO:0000256" key="6">
    <source>
        <dbReference type="ARBA" id="ARBA00022989"/>
    </source>
</evidence>
<feature type="disulfide bond" evidence="18">
    <location>
        <begin position="441"/>
        <end position="502"/>
    </location>
</feature>
<dbReference type="InterPro" id="IPR001828">
    <property type="entry name" value="ANF_lig-bd_rcpt"/>
</dbReference>
<evidence type="ECO:0000256" key="4">
    <source>
        <dbReference type="ARBA" id="ARBA00022692"/>
    </source>
</evidence>
<keyword evidence="8" id="KW-0406">Ion transport</keyword>
<feature type="binding site" evidence="16">
    <location>
        <position position="382"/>
    </location>
    <ligand>
        <name>L-glutamate</name>
        <dbReference type="ChEBI" id="CHEBI:29985"/>
    </ligand>
</feature>
<evidence type="ECO:0000256" key="18">
    <source>
        <dbReference type="PIRSR" id="PIRSR601508-3"/>
    </source>
</evidence>
<dbReference type="GO" id="GO:0015276">
    <property type="term" value="F:ligand-gated monoatomic ion channel activity"/>
    <property type="evidence" value="ECO:0007669"/>
    <property type="project" value="InterPro"/>
</dbReference>
<sequence>MQCFSYSYLFQFQLQTALLYDSVDLFGKAIQHLYSKQTVFKPSMSCESKDPWVFGESLINIMKMDFTKGLTGPIRFDEYGQRSDILLDVIELRDDGFIKTAFWNTSGITTLNETKIEDIKSLSNITFKVGTCINPPYVDYRPNHEDYEGIDQYQGFCIDILKAMPEFKFDIIIHDTSSRCSNGGFKNGSWSGLMRELLENRIDLAINDLTITQERRSWVDFTQPFMNLGISILIRKQEPPPTDYFSFLAPFSLEVWLYVLTAFLGVSLLMYITSRITPYEWVSSHMCETEPEELENQFSLGNCLWFTLGSIMQQGSDLAPRALSTRALASVWGFFTLIMVSSYTANLAAVLTVSRMESPIASADDLVRQTKITYGCLQGMSTCKFFEKSNHSTYQRMWSAMESNPGVFVKGNDEGIDRTLKGNYAFLMESSSIEFNMAKYCNLTQVGGLLDQKGYGIAFPPNSPYRAVFSNRVIGLQESGKLDELKKLWWVENVTPVGGVKCVHHKKADAVAALKIGDVGGVFLVLLVGTGFGCLLVILEFIWKTKKVARHQRVSNWTTLRNFCSLLIIAH</sequence>
<dbReference type="SMART" id="SM00079">
    <property type="entry name" value="PBPe"/>
    <property type="match status" value="1"/>
</dbReference>
<dbReference type="SUPFAM" id="SSF81324">
    <property type="entry name" value="Voltage-gated potassium channels"/>
    <property type="match status" value="1"/>
</dbReference>
<keyword evidence="3" id="KW-1003">Cell membrane</keyword>
<evidence type="ECO:0000313" key="23">
    <source>
        <dbReference type="Proteomes" id="UP000288716"/>
    </source>
</evidence>
<comment type="caution">
    <text evidence="22">The sequence shown here is derived from an EMBL/GenBank/DDBJ whole genome shotgun (WGS) entry which is preliminary data.</text>
</comment>
<dbReference type="InterPro" id="IPR015683">
    <property type="entry name" value="Ionotropic_Glu_rcpt"/>
</dbReference>
<evidence type="ECO:0000256" key="15">
    <source>
        <dbReference type="ARBA" id="ARBA00034104"/>
    </source>
</evidence>
<evidence type="ECO:0000256" key="17">
    <source>
        <dbReference type="PIRSR" id="PIRSR601508-2"/>
    </source>
</evidence>
<evidence type="ECO:0000256" key="5">
    <source>
        <dbReference type="ARBA" id="ARBA00022729"/>
    </source>
</evidence>
<keyword evidence="14" id="KW-0407">Ion channel</keyword>